<keyword evidence="5" id="KW-0862">Zinc</keyword>
<keyword evidence="4" id="KW-0378">Hydrolase</keyword>
<evidence type="ECO:0000256" key="2">
    <source>
        <dbReference type="ARBA" id="ARBA00007749"/>
    </source>
</evidence>
<keyword evidence="8" id="KW-1185">Reference proteome</keyword>
<reference evidence="8" key="1">
    <citation type="submission" date="2017-02" db="EMBL/GenBank/DDBJ databases">
        <authorList>
            <person name="Tafer H."/>
            <person name="Lopandic K."/>
        </authorList>
    </citation>
    <scope>NUCLEOTIDE SEQUENCE [LARGE SCALE GENOMIC DNA]</scope>
    <source>
        <strain evidence="8">CBS 366.77</strain>
    </source>
</reference>
<evidence type="ECO:0000256" key="1">
    <source>
        <dbReference type="ARBA" id="ARBA00001947"/>
    </source>
</evidence>
<keyword evidence="3" id="KW-0479">Metal-binding</keyword>
<dbReference type="Proteomes" id="UP000266188">
    <property type="component" value="Unassembled WGS sequence"/>
</dbReference>
<gene>
    <name evidence="7" type="ORF">PHISCL_00079</name>
</gene>
<dbReference type="SUPFAM" id="SSF56281">
    <property type="entry name" value="Metallo-hydrolase/oxidoreductase"/>
    <property type="match status" value="1"/>
</dbReference>
<dbReference type="OrthoDB" id="10250730at2759"/>
<dbReference type="InterPro" id="IPR001279">
    <property type="entry name" value="Metallo-B-lactamas"/>
</dbReference>
<evidence type="ECO:0000256" key="3">
    <source>
        <dbReference type="ARBA" id="ARBA00022723"/>
    </source>
</evidence>
<proteinExistence type="inferred from homology"/>
<dbReference type="EMBL" id="MVGC01000001">
    <property type="protein sequence ID" value="RJE27654.1"/>
    <property type="molecule type" value="Genomic_DNA"/>
</dbReference>
<accession>A0A3A3A7G8</accession>
<dbReference type="Gene3D" id="3.60.15.10">
    <property type="entry name" value="Ribonuclease Z/Hydroxyacylglutathione hydrolase-like"/>
    <property type="match status" value="1"/>
</dbReference>
<comment type="caution">
    <text evidence="7">The sequence shown here is derived from an EMBL/GenBank/DDBJ whole genome shotgun (WGS) entry which is preliminary data.</text>
</comment>
<sequence length="321" mass="35129">MASGSVTVHALSAGYLTLPEAFFVTPLEDQSARNTVPSLSFLIQHTSQSTNITTQIIFDLGIRRRIEDYAAPIYRHSKTREPLSGEPDTVSSLAKGGLTPADIDFIIFSHLHWDHIGTPSDYPESTYVIGPGAMSLINGEKSSGIGSHSHFEIGLLPPERTVELPHVGSVPRDYNDLESNSCQRASLLSKPWISKGLFEAAMDVFGDGSLYIVSAPGHLDGHINLLCRLDSGKYVYLAGDACHDRRLLTGEKDIATWTDPAYPGEICCIHADKEAAKRTLDTIRATMSNPTELGEVEVVFSHDAMWEKKAKEQGWFFPGSV</sequence>
<dbReference type="PANTHER" id="PTHR42978">
    <property type="entry name" value="QUORUM-QUENCHING LACTONASE YTNP-RELATED-RELATED"/>
    <property type="match status" value="1"/>
</dbReference>
<evidence type="ECO:0000313" key="7">
    <source>
        <dbReference type="EMBL" id="RJE27654.1"/>
    </source>
</evidence>
<dbReference type="PANTHER" id="PTHR42978:SF2">
    <property type="entry name" value="102 KBASES UNSTABLE REGION: FROM 1 TO 119443"/>
    <property type="match status" value="1"/>
</dbReference>
<dbReference type="STRING" id="2070753.A0A3A3A7G8"/>
<dbReference type="GO" id="GO:0046872">
    <property type="term" value="F:metal ion binding"/>
    <property type="evidence" value="ECO:0007669"/>
    <property type="project" value="UniProtKB-KW"/>
</dbReference>
<evidence type="ECO:0000259" key="6">
    <source>
        <dbReference type="SMART" id="SM00849"/>
    </source>
</evidence>
<evidence type="ECO:0000313" key="8">
    <source>
        <dbReference type="Proteomes" id="UP000266188"/>
    </source>
</evidence>
<comment type="similarity">
    <text evidence="2">Belongs to the metallo-beta-lactamase superfamily.</text>
</comment>
<evidence type="ECO:0000256" key="4">
    <source>
        <dbReference type="ARBA" id="ARBA00022801"/>
    </source>
</evidence>
<dbReference type="Pfam" id="PF00753">
    <property type="entry name" value="Lactamase_B"/>
    <property type="match status" value="1"/>
</dbReference>
<dbReference type="SMART" id="SM00849">
    <property type="entry name" value="Lactamase_B"/>
    <property type="match status" value="1"/>
</dbReference>
<comment type="cofactor">
    <cofactor evidence="1">
        <name>Zn(2+)</name>
        <dbReference type="ChEBI" id="CHEBI:29105"/>
    </cofactor>
</comment>
<feature type="domain" description="Metallo-beta-lactamase" evidence="6">
    <location>
        <begin position="37"/>
        <end position="302"/>
    </location>
</feature>
<organism evidence="7 8">
    <name type="scientific">Aspergillus sclerotialis</name>
    <dbReference type="NCBI Taxonomy" id="2070753"/>
    <lineage>
        <taxon>Eukaryota</taxon>
        <taxon>Fungi</taxon>
        <taxon>Dikarya</taxon>
        <taxon>Ascomycota</taxon>
        <taxon>Pezizomycotina</taxon>
        <taxon>Eurotiomycetes</taxon>
        <taxon>Eurotiomycetidae</taxon>
        <taxon>Eurotiales</taxon>
        <taxon>Aspergillaceae</taxon>
        <taxon>Aspergillus</taxon>
        <taxon>Aspergillus subgen. Polypaecilum</taxon>
    </lineage>
</organism>
<evidence type="ECO:0000256" key="5">
    <source>
        <dbReference type="ARBA" id="ARBA00022833"/>
    </source>
</evidence>
<protein>
    <submittedName>
        <fullName evidence="7">Metallo-beta-lactamase superfamily</fullName>
    </submittedName>
</protein>
<dbReference type="GO" id="GO:0016787">
    <property type="term" value="F:hydrolase activity"/>
    <property type="evidence" value="ECO:0007669"/>
    <property type="project" value="UniProtKB-KW"/>
</dbReference>
<name>A0A3A3A7G8_9EURO</name>
<dbReference type="CDD" id="cd07730">
    <property type="entry name" value="metallo-hydrolase-like_MBL-fold"/>
    <property type="match status" value="1"/>
</dbReference>
<dbReference type="AlphaFoldDB" id="A0A3A3A7G8"/>
<dbReference type="InterPro" id="IPR036866">
    <property type="entry name" value="RibonucZ/Hydroxyglut_hydro"/>
</dbReference>
<dbReference type="InterPro" id="IPR051013">
    <property type="entry name" value="MBL_superfamily_lactonases"/>
</dbReference>